<sequence>MSTGQSQECASTIVGKQVLDFFSTSIMGKWKGIRMRVKGDLELDDVSKDIGEEDDLANAPPGWSEK</sequence>
<proteinExistence type="predicted"/>
<evidence type="ECO:0000313" key="2">
    <source>
        <dbReference type="Proteomes" id="UP000753961"/>
    </source>
</evidence>
<gene>
    <name evidence="1" type="ORF">KUV50_10120</name>
</gene>
<evidence type="ECO:0000313" key="1">
    <source>
        <dbReference type="EMBL" id="MBY5958489.1"/>
    </source>
</evidence>
<accession>A0A953HNR9</accession>
<reference evidence="1" key="1">
    <citation type="submission" date="2021-06" db="EMBL/GenBank/DDBJ databases">
        <title>44 bacteria genomes isolated from Dapeng, Shenzhen.</title>
        <authorList>
            <person name="Zheng W."/>
            <person name="Yu S."/>
            <person name="Huang Y."/>
        </authorList>
    </citation>
    <scope>NUCLEOTIDE SEQUENCE</scope>
    <source>
        <strain evidence="1">DP5N28-2</strain>
    </source>
</reference>
<name>A0A953HNR9_9BACT</name>
<dbReference type="AlphaFoldDB" id="A0A953HNR9"/>
<protein>
    <submittedName>
        <fullName evidence="1">Uncharacterized protein</fullName>
    </submittedName>
</protein>
<dbReference type="EMBL" id="JAHVHU010000009">
    <property type="protein sequence ID" value="MBY5958489.1"/>
    <property type="molecule type" value="Genomic_DNA"/>
</dbReference>
<dbReference type="RefSeq" id="WP_222580029.1">
    <property type="nucleotide sequence ID" value="NZ_JAHVHU010000009.1"/>
</dbReference>
<keyword evidence="2" id="KW-1185">Reference proteome</keyword>
<comment type="caution">
    <text evidence="1">The sequence shown here is derived from an EMBL/GenBank/DDBJ whole genome shotgun (WGS) entry which is preliminary data.</text>
</comment>
<organism evidence="1 2">
    <name type="scientific">Membranihabitans marinus</name>
    <dbReference type="NCBI Taxonomy" id="1227546"/>
    <lineage>
        <taxon>Bacteria</taxon>
        <taxon>Pseudomonadati</taxon>
        <taxon>Bacteroidota</taxon>
        <taxon>Saprospiria</taxon>
        <taxon>Saprospirales</taxon>
        <taxon>Saprospiraceae</taxon>
        <taxon>Membranihabitans</taxon>
    </lineage>
</organism>
<dbReference type="Proteomes" id="UP000753961">
    <property type="component" value="Unassembled WGS sequence"/>
</dbReference>